<accession>A0A7S8J159</accession>
<dbReference type="Pfam" id="PF14312">
    <property type="entry name" value="FG-GAP_2"/>
    <property type="match status" value="7"/>
</dbReference>
<keyword evidence="3" id="KW-0325">Glycoprotein</keyword>
<keyword evidence="5" id="KW-0401">Integrin</keyword>
<dbReference type="Proteomes" id="UP000593737">
    <property type="component" value="Chromosome"/>
</dbReference>
<evidence type="ECO:0000259" key="4">
    <source>
        <dbReference type="Pfam" id="PF12733"/>
    </source>
</evidence>
<evidence type="ECO:0000313" key="5">
    <source>
        <dbReference type="EMBL" id="QPD05926.1"/>
    </source>
</evidence>
<dbReference type="SMART" id="SM00191">
    <property type="entry name" value="Int_alpha"/>
    <property type="match status" value="6"/>
</dbReference>
<dbReference type="GO" id="GO:0007229">
    <property type="term" value="P:integrin-mediated signaling pathway"/>
    <property type="evidence" value="ECO:0007669"/>
    <property type="project" value="UniProtKB-KW"/>
</dbReference>
<dbReference type="InterPro" id="IPR013519">
    <property type="entry name" value="Int_alpha_beta-p"/>
</dbReference>
<name>A0A7S8J159_9BACT</name>
<evidence type="ECO:0000256" key="3">
    <source>
        <dbReference type="ARBA" id="ARBA00023180"/>
    </source>
</evidence>
<dbReference type="InterPro" id="IPR028994">
    <property type="entry name" value="Integrin_alpha_N"/>
</dbReference>
<sequence length="620" mass="62764">MIKRKMPDRRFSRRYSHPLLSSSLFASRLLVSGFLLLGLASCGNDEGATVSPTTPPTVNTPASLAALTLSSGQLNPTFDPTVTSYSTMFIGTTTLTLTPIAPDQTITVNGATVASGSPSAPITLSPGTSIIPITVTSTTGQTKTYTITAHRLAQESFAKASNTGLNDEFGISVAIDSDTLAVGAYREDSNGTGVNNGAEINNAASNSGAVYVFTRTGSAWTQQAYIKASNTGAGDEFGRSVALSGDTLAVGAYREDSNGIGVNSSTEADNSAPDSGAVYVFTRTGSAWTQQAYIKASNTGAGDQFGFSVTLEGNTLAVGALVEDSNATGVGGNESDNGATGSGAVYVFTRTGTTWTQQAYIKASNTGAGDQFGISVALDGDTLAVGANSEDGNGTGVNSGPEADNSLPDSGAVYVFTRTGTTWAQQAYIKAFNTGAGDQFGRSVAISGDTLAVGAFREDSSGTGVNSGAESDDSVVDSGAVYVFTRTGTTWTQQAYIKASNASANNRLGFAIALTGDTLVAGSSGEDGDSTGVGGDQNNNSATDSGAVYVFTRTSSNWTQQAYVKASNTGAGDQFGVSVALSGDTIAVGAATEDSNGTGVNSGAEADNSAIDSGAVYLLR</sequence>
<organism evidence="5 6">
    <name type="scientific">Candidatus Nitrospira kreftii</name>
    <dbReference type="NCBI Taxonomy" id="2652173"/>
    <lineage>
        <taxon>Bacteria</taxon>
        <taxon>Pseudomonadati</taxon>
        <taxon>Nitrospirota</taxon>
        <taxon>Nitrospiria</taxon>
        <taxon>Nitrospirales</taxon>
        <taxon>Nitrospiraceae</taxon>
        <taxon>Nitrospira</taxon>
    </lineage>
</organism>
<evidence type="ECO:0000256" key="1">
    <source>
        <dbReference type="ARBA" id="ARBA00022729"/>
    </source>
</evidence>
<evidence type="ECO:0000313" key="6">
    <source>
        <dbReference type="Proteomes" id="UP000593737"/>
    </source>
</evidence>
<proteinExistence type="predicted"/>
<gene>
    <name evidence="5" type="ORF">Nkreftii_003700</name>
</gene>
<dbReference type="SUPFAM" id="SSF69318">
    <property type="entry name" value="Integrin alpha N-terminal domain"/>
    <property type="match status" value="2"/>
</dbReference>
<dbReference type="PANTHER" id="PTHR36220:SF1">
    <property type="entry name" value="GAMMA TUBULIN COMPLEX COMPONENT C-TERMINAL DOMAIN-CONTAINING PROTEIN"/>
    <property type="match status" value="1"/>
</dbReference>
<dbReference type="EMBL" id="CP047423">
    <property type="protein sequence ID" value="QPD05926.1"/>
    <property type="molecule type" value="Genomic_DNA"/>
</dbReference>
<dbReference type="PANTHER" id="PTHR36220">
    <property type="entry name" value="UNNAMED PRODUCT"/>
    <property type="match status" value="1"/>
</dbReference>
<dbReference type="KEGG" id="nkf:Nkreftii_003700"/>
<dbReference type="AlphaFoldDB" id="A0A7S8J159"/>
<dbReference type="InterPro" id="IPR025883">
    <property type="entry name" value="Cadherin-like_domain"/>
</dbReference>
<feature type="domain" description="Cadherin-like beta-sandwich-like" evidence="4">
    <location>
        <begin position="65"/>
        <end position="151"/>
    </location>
</feature>
<dbReference type="InterPro" id="IPR013517">
    <property type="entry name" value="FG-GAP"/>
</dbReference>
<protein>
    <submittedName>
        <fullName evidence="5">Integrin alpha beta-propellor repeat protein</fullName>
    </submittedName>
</protein>
<keyword evidence="1" id="KW-0732">Signal</keyword>
<evidence type="ECO:0000256" key="2">
    <source>
        <dbReference type="ARBA" id="ARBA00022737"/>
    </source>
</evidence>
<reference evidence="5 6" key="1">
    <citation type="journal article" date="2020" name="ISME J.">
        <title>Enrichment and physiological characterization of a novel comammox Nitrospira indicates ammonium inhibition of complete nitrification.</title>
        <authorList>
            <person name="Sakoula D."/>
            <person name="Koch H."/>
            <person name="Frank J."/>
            <person name="Jetten M.S.M."/>
            <person name="van Kessel M.A.H.J."/>
            <person name="Lucker S."/>
        </authorList>
    </citation>
    <scope>NUCLEOTIDE SEQUENCE [LARGE SCALE GENOMIC DNA]</scope>
    <source>
        <strain evidence="5">Comreactor17</strain>
    </source>
</reference>
<keyword evidence="2" id="KW-0677">Repeat</keyword>
<dbReference type="Gene3D" id="2.130.10.130">
    <property type="entry name" value="Integrin alpha, N-terminal"/>
    <property type="match status" value="4"/>
</dbReference>
<dbReference type="Pfam" id="PF12733">
    <property type="entry name" value="Cadherin-like"/>
    <property type="match status" value="1"/>
</dbReference>